<evidence type="ECO:0000259" key="3">
    <source>
        <dbReference type="Pfam" id="PF00171"/>
    </source>
</evidence>
<comment type="caution">
    <text evidence="4">The sequence shown here is derived from an EMBL/GenBank/DDBJ whole genome shotgun (WGS) entry which is preliminary data.</text>
</comment>
<dbReference type="InterPro" id="IPR051020">
    <property type="entry name" value="ALDH-related_metabolic_enz"/>
</dbReference>
<dbReference type="InterPro" id="IPR015590">
    <property type="entry name" value="Aldehyde_DH_dom"/>
</dbReference>
<dbReference type="OrthoDB" id="9762913at2"/>
<dbReference type="AlphaFoldDB" id="A0A9X8ZGE7"/>
<evidence type="ECO:0000313" key="5">
    <source>
        <dbReference type="Proteomes" id="UP000309170"/>
    </source>
</evidence>
<protein>
    <submittedName>
        <fullName evidence="4">Aldehyde dehydrogenase family protein</fullName>
    </submittedName>
</protein>
<dbReference type="InterPro" id="IPR016161">
    <property type="entry name" value="Ald_DH/histidinol_DH"/>
</dbReference>
<comment type="similarity">
    <text evidence="1">Belongs to the aldehyde dehydrogenase family.</text>
</comment>
<dbReference type="Gene3D" id="3.40.309.10">
    <property type="entry name" value="Aldehyde Dehydrogenase, Chain A, domain 2"/>
    <property type="match status" value="1"/>
</dbReference>
<dbReference type="InterPro" id="IPR016162">
    <property type="entry name" value="Ald_DH_N"/>
</dbReference>
<dbReference type="PANTHER" id="PTHR42991">
    <property type="entry name" value="ALDEHYDE DEHYDROGENASE"/>
    <property type="match status" value="1"/>
</dbReference>
<dbReference type="InterPro" id="IPR016163">
    <property type="entry name" value="Ald_DH_C"/>
</dbReference>
<dbReference type="SUPFAM" id="SSF53720">
    <property type="entry name" value="ALDH-like"/>
    <property type="match status" value="1"/>
</dbReference>
<proteinExistence type="inferred from homology"/>
<organism evidence="4 5">
    <name type="scientific">Peribacillus simplex</name>
    <dbReference type="NCBI Taxonomy" id="1478"/>
    <lineage>
        <taxon>Bacteria</taxon>
        <taxon>Bacillati</taxon>
        <taxon>Bacillota</taxon>
        <taxon>Bacilli</taxon>
        <taxon>Bacillales</taxon>
        <taxon>Bacillaceae</taxon>
        <taxon>Peribacillus</taxon>
    </lineage>
</organism>
<evidence type="ECO:0000256" key="2">
    <source>
        <dbReference type="ARBA" id="ARBA00023002"/>
    </source>
</evidence>
<evidence type="ECO:0000313" key="4">
    <source>
        <dbReference type="EMBL" id="TKH10891.1"/>
    </source>
</evidence>
<dbReference type="CDD" id="cd07149">
    <property type="entry name" value="ALDH_y4uC"/>
    <property type="match status" value="1"/>
</dbReference>
<dbReference type="Proteomes" id="UP000309170">
    <property type="component" value="Unassembled WGS sequence"/>
</dbReference>
<accession>A0A9X8ZGE7</accession>
<gene>
    <name evidence="4" type="ORF">FC678_13555</name>
</gene>
<dbReference type="FunFam" id="3.40.605.10:FF:000007">
    <property type="entry name" value="NAD/NADP-dependent betaine aldehyde dehydrogenase"/>
    <property type="match status" value="1"/>
</dbReference>
<sequence length="498" mass="54005">MNKRFSESIKAPLKEGWETDLITANSDKKRLYIGGEWLEGKNHYDLRSPYSGKVIAQVPLAEKETILKAIECAEQGAKEMKKLTALERSNILERAAGIFKERLEECALILAKENAKPLKAARGEILRTIETYKFAAEEAKRIHGETIPMDAAKNGKGRFAYTKREPLGVIAAITPFNFPFNLAAHKLGPAFAAGNSVILKPASQTPLSALAAAEIFEEAGLPKGALNVVTGKGSVVGDVLVTDPRIKMVTFTGSVEVGLGIKERAGLKKVTLELGSNSAVIIDSAVDLDAVALRCVEGSFAYSGQVCISVQRIYVQENLYESFLQKFTEKTKQLKFGDPESEDTDLSALISINEAKRVEGWIESARNAGTEIAYGGQRTGAILHPTIIKNAGSTQEVSCQEAFAPIVSVNSYSTWDEAIDLVNDSLYGLQAGVYTTSMPKAFDAVERLEVGGVIVNDIPSFRVDHMPYGGVKNSGTGREGIKYSVEEMTELKLAVFTL</sequence>
<evidence type="ECO:0000256" key="1">
    <source>
        <dbReference type="ARBA" id="ARBA00009986"/>
    </source>
</evidence>
<reference evidence="4 5" key="1">
    <citation type="journal article" date="2019" name="Environ. Microbiol.">
        <title>An active ?-lactamase is a part of an orchestrated cell wall stress resistance network of Bacillus subtilis and related rhizosphere species.</title>
        <authorList>
            <person name="Bucher T."/>
            <person name="Keren-Paz A."/>
            <person name="Hausser J."/>
            <person name="Olender T."/>
            <person name="Cytryn E."/>
            <person name="Kolodkin-Gal I."/>
        </authorList>
    </citation>
    <scope>NUCLEOTIDE SEQUENCE [LARGE SCALE GENOMIC DNA]</scope>
    <source>
        <strain evidence="4 5">I4</strain>
    </source>
</reference>
<dbReference type="EMBL" id="SZNT01000184">
    <property type="protein sequence ID" value="TKH10891.1"/>
    <property type="molecule type" value="Genomic_DNA"/>
</dbReference>
<dbReference type="Pfam" id="PF00171">
    <property type="entry name" value="Aldedh"/>
    <property type="match status" value="1"/>
</dbReference>
<dbReference type="PANTHER" id="PTHR42991:SF1">
    <property type="entry name" value="ALDEHYDE DEHYDROGENASE"/>
    <property type="match status" value="1"/>
</dbReference>
<dbReference type="GO" id="GO:0008911">
    <property type="term" value="F:lactaldehyde dehydrogenase (NAD+) activity"/>
    <property type="evidence" value="ECO:0007669"/>
    <property type="project" value="TreeGrafter"/>
</dbReference>
<feature type="domain" description="Aldehyde dehydrogenase" evidence="3">
    <location>
        <begin position="37"/>
        <end position="492"/>
    </location>
</feature>
<name>A0A9X8ZGE7_9BACI</name>
<keyword evidence="2" id="KW-0560">Oxidoreductase</keyword>
<dbReference type="Gene3D" id="3.40.605.10">
    <property type="entry name" value="Aldehyde Dehydrogenase, Chain A, domain 1"/>
    <property type="match status" value="1"/>
</dbReference>